<dbReference type="PROSITE" id="PS51012">
    <property type="entry name" value="ABC_TM2"/>
    <property type="match status" value="1"/>
</dbReference>
<dbReference type="EMBL" id="DSAY01000099">
    <property type="protein sequence ID" value="HDP15234.1"/>
    <property type="molecule type" value="Genomic_DNA"/>
</dbReference>
<dbReference type="GO" id="GO:0016020">
    <property type="term" value="C:membrane"/>
    <property type="evidence" value="ECO:0007669"/>
    <property type="project" value="UniProtKB-SubCell"/>
</dbReference>
<evidence type="ECO:0000259" key="6">
    <source>
        <dbReference type="PROSITE" id="PS51012"/>
    </source>
</evidence>
<name>A0A7C1CFU5_9CREN</name>
<sequence>MCLCTIRVRDLQKKARFPIFSLALGILAKELKIMSRYIGSLLLVLFMPFGVSGLYLGVGYALAGEKSFSNFQANTGVATPLAYFVVGGVLMIASMVMIENASSIIREEQLIGTFELHYLTPNSPVLTWMLHAFAWSILMVIVFAIDISIVLATSIVGYDYLTVGMIFVVVFIGLIPLAGLGLVIAALTIRFKEVYAVSSTINAFISMLSGFYYPLEIFPRIVQAVAQLLPTTHVSIITKTLIGASSGQLSVGDRILVMVLLAFLYLTFGKTIYQRWENEARKRGELSKY</sequence>
<comment type="caution">
    <text evidence="7">The sequence shown here is derived from an EMBL/GenBank/DDBJ whole genome shotgun (WGS) entry which is preliminary data.</text>
</comment>
<evidence type="ECO:0000256" key="4">
    <source>
        <dbReference type="ARBA" id="ARBA00023136"/>
    </source>
</evidence>
<evidence type="ECO:0000256" key="2">
    <source>
        <dbReference type="ARBA" id="ARBA00022692"/>
    </source>
</evidence>
<dbReference type="InterPro" id="IPR047817">
    <property type="entry name" value="ABC2_TM_bact-type"/>
</dbReference>
<dbReference type="Pfam" id="PF01061">
    <property type="entry name" value="ABC2_membrane"/>
    <property type="match status" value="1"/>
</dbReference>
<organism evidence="7">
    <name type="scientific">Thermofilum adornatum</name>
    <dbReference type="NCBI Taxonomy" id="1365176"/>
    <lineage>
        <taxon>Archaea</taxon>
        <taxon>Thermoproteota</taxon>
        <taxon>Thermoprotei</taxon>
        <taxon>Thermofilales</taxon>
        <taxon>Thermofilaceae</taxon>
        <taxon>Thermofilum</taxon>
    </lineage>
</organism>
<dbReference type="AlphaFoldDB" id="A0A7C1CFU5"/>
<feature type="transmembrane region" description="Helical" evidence="5">
    <location>
        <begin position="164"/>
        <end position="187"/>
    </location>
</feature>
<feature type="transmembrane region" description="Helical" evidence="5">
    <location>
        <begin position="37"/>
        <end position="61"/>
    </location>
</feature>
<accession>A0A7C1CFU5</accession>
<feature type="domain" description="ABC transmembrane type-2" evidence="6">
    <location>
        <begin position="39"/>
        <end position="276"/>
    </location>
</feature>
<gene>
    <name evidence="7" type="ORF">ENN26_05610</name>
</gene>
<keyword evidence="3 5" id="KW-1133">Transmembrane helix</keyword>
<evidence type="ECO:0000313" key="7">
    <source>
        <dbReference type="EMBL" id="HDP15234.1"/>
    </source>
</evidence>
<evidence type="ECO:0000256" key="5">
    <source>
        <dbReference type="SAM" id="Phobius"/>
    </source>
</evidence>
<dbReference type="InterPro" id="IPR013525">
    <property type="entry name" value="ABC2_TM"/>
</dbReference>
<feature type="transmembrane region" description="Helical" evidence="5">
    <location>
        <begin position="255"/>
        <end position="273"/>
    </location>
</feature>
<proteinExistence type="predicted"/>
<dbReference type="InterPro" id="IPR051784">
    <property type="entry name" value="Nod_factor_ABC_transporter"/>
</dbReference>
<dbReference type="PANTHER" id="PTHR43229:SF6">
    <property type="entry name" value="ABC-TYPE MULTIDRUG TRANSPORT SYSTEM, PERMEASE COMPONENT"/>
    <property type="match status" value="1"/>
</dbReference>
<reference evidence="7" key="1">
    <citation type="journal article" date="2020" name="mSystems">
        <title>Genome- and Community-Level Interaction Insights into Carbon Utilization and Element Cycling Functions of Hydrothermarchaeota in Hydrothermal Sediment.</title>
        <authorList>
            <person name="Zhou Z."/>
            <person name="Liu Y."/>
            <person name="Xu W."/>
            <person name="Pan J."/>
            <person name="Luo Z.H."/>
            <person name="Li M."/>
        </authorList>
    </citation>
    <scope>NUCLEOTIDE SEQUENCE [LARGE SCALE GENOMIC DNA]</scope>
    <source>
        <strain evidence="7">SpSt-116</strain>
    </source>
</reference>
<comment type="subcellular location">
    <subcellularLocation>
        <location evidence="1">Membrane</location>
        <topology evidence="1">Multi-pass membrane protein</topology>
    </subcellularLocation>
</comment>
<keyword evidence="2 5" id="KW-0812">Transmembrane</keyword>
<evidence type="ECO:0000256" key="1">
    <source>
        <dbReference type="ARBA" id="ARBA00004141"/>
    </source>
</evidence>
<keyword evidence="4 5" id="KW-0472">Membrane</keyword>
<evidence type="ECO:0000256" key="3">
    <source>
        <dbReference type="ARBA" id="ARBA00022989"/>
    </source>
</evidence>
<feature type="transmembrane region" description="Helical" evidence="5">
    <location>
        <begin position="132"/>
        <end position="158"/>
    </location>
</feature>
<protein>
    <submittedName>
        <fullName evidence="7">ABC transporter permease</fullName>
    </submittedName>
</protein>
<feature type="transmembrane region" description="Helical" evidence="5">
    <location>
        <begin position="81"/>
        <end position="98"/>
    </location>
</feature>
<dbReference type="GO" id="GO:0140359">
    <property type="term" value="F:ABC-type transporter activity"/>
    <property type="evidence" value="ECO:0007669"/>
    <property type="project" value="InterPro"/>
</dbReference>
<feature type="transmembrane region" description="Helical" evidence="5">
    <location>
        <begin position="194"/>
        <end position="213"/>
    </location>
</feature>
<dbReference type="PANTHER" id="PTHR43229">
    <property type="entry name" value="NODULATION PROTEIN J"/>
    <property type="match status" value="1"/>
</dbReference>